<sequence length="380" mass="43418">MNSLKHEQPTSRPLRSHPDNNKASHHKDGATYTELWKDGLICAFEYFSGHKRKSRDRFHSKNQLAPGKNGQDIAKFGQFSDPNNLSETNVSRDSKLENTAIVSIDREDPQPSLPNVKEQVGREGMIMPKDSQIARRNRSVNKIQEYHWVPIGWSRLSELVQMVQVDAEWASYSDEEDTLTVADVAAPYWQRPAGPTWWCHVMAGHPVIDSWLKNSQWLHPAISTALRDENRLISDRMKHLYYEVPVRVSGGLLFELLGQTVGDPQREEDDIPIVLRSWQAQNFLVTALHVKGTAPNLNVLGIIEVQDFLVAGGTTAPKTVHELIANLACRLARWDDRLYRKYIFGQADEVELKFVNRRNNEDLTLLSIILNQEVRRLSTQ</sequence>
<comment type="caution">
    <text evidence="2">The sequence shown here is derived from an EMBL/GenBank/DDBJ whole genome shotgun (WGS) entry which is preliminary data.</text>
</comment>
<feature type="non-terminal residue" evidence="2">
    <location>
        <position position="380"/>
    </location>
</feature>
<keyword evidence="3" id="KW-1185">Reference proteome</keyword>
<evidence type="ECO:0000256" key="1">
    <source>
        <dbReference type="SAM" id="MobiDB-lite"/>
    </source>
</evidence>
<feature type="compositionally biased region" description="Basic and acidic residues" evidence="1">
    <location>
        <begin position="16"/>
        <end position="27"/>
    </location>
</feature>
<feature type="region of interest" description="Disordered" evidence="1">
    <location>
        <begin position="1"/>
        <end position="27"/>
    </location>
</feature>
<accession>A0AA38G8X9</accession>
<dbReference type="PANTHER" id="PTHR46950">
    <property type="entry name" value="MAGNESIUM TRANSPORTER CORA-LIKE FAMILY PROTEIN"/>
    <property type="match status" value="1"/>
</dbReference>
<gene>
    <name evidence="2" type="ORF">KI387_020456</name>
</gene>
<dbReference type="Proteomes" id="UP000824469">
    <property type="component" value="Unassembled WGS sequence"/>
</dbReference>
<evidence type="ECO:0000313" key="3">
    <source>
        <dbReference type="Proteomes" id="UP000824469"/>
    </source>
</evidence>
<dbReference type="OMA" id="QISHPND"/>
<protein>
    <submittedName>
        <fullName evidence="2">Uncharacterized protein</fullName>
    </submittedName>
</protein>
<dbReference type="AlphaFoldDB" id="A0AA38G8X9"/>
<name>A0AA38G8X9_TAXCH</name>
<dbReference type="PANTHER" id="PTHR46950:SF2">
    <property type="entry name" value="MAGNESIUM TRANSPORTER CORA-LIKE FAMILY PROTEIN"/>
    <property type="match status" value="1"/>
</dbReference>
<reference evidence="2 3" key="1">
    <citation type="journal article" date="2021" name="Nat. Plants">
        <title>The Taxus genome provides insights into paclitaxel biosynthesis.</title>
        <authorList>
            <person name="Xiong X."/>
            <person name="Gou J."/>
            <person name="Liao Q."/>
            <person name="Li Y."/>
            <person name="Zhou Q."/>
            <person name="Bi G."/>
            <person name="Li C."/>
            <person name="Du R."/>
            <person name="Wang X."/>
            <person name="Sun T."/>
            <person name="Guo L."/>
            <person name="Liang H."/>
            <person name="Lu P."/>
            <person name="Wu Y."/>
            <person name="Zhang Z."/>
            <person name="Ro D.K."/>
            <person name="Shang Y."/>
            <person name="Huang S."/>
            <person name="Yan J."/>
        </authorList>
    </citation>
    <scope>NUCLEOTIDE SEQUENCE [LARGE SCALE GENOMIC DNA]</scope>
    <source>
        <strain evidence="2">Ta-2019</strain>
    </source>
</reference>
<organism evidence="2 3">
    <name type="scientific">Taxus chinensis</name>
    <name type="common">Chinese yew</name>
    <name type="synonym">Taxus wallichiana var. chinensis</name>
    <dbReference type="NCBI Taxonomy" id="29808"/>
    <lineage>
        <taxon>Eukaryota</taxon>
        <taxon>Viridiplantae</taxon>
        <taxon>Streptophyta</taxon>
        <taxon>Embryophyta</taxon>
        <taxon>Tracheophyta</taxon>
        <taxon>Spermatophyta</taxon>
        <taxon>Pinopsida</taxon>
        <taxon>Pinidae</taxon>
        <taxon>Conifers II</taxon>
        <taxon>Cupressales</taxon>
        <taxon>Taxaceae</taxon>
        <taxon>Taxus</taxon>
    </lineage>
</organism>
<proteinExistence type="predicted"/>
<dbReference type="EMBL" id="JAHRHJ020000004">
    <property type="protein sequence ID" value="KAH9318687.1"/>
    <property type="molecule type" value="Genomic_DNA"/>
</dbReference>
<evidence type="ECO:0000313" key="2">
    <source>
        <dbReference type="EMBL" id="KAH9318687.1"/>
    </source>
</evidence>